<protein>
    <submittedName>
        <fullName evidence="1">Uncharacterized protein</fullName>
    </submittedName>
</protein>
<proteinExistence type="predicted"/>
<dbReference type="AlphaFoldDB" id="A0AAV5WHZ2"/>
<comment type="caution">
    <text evidence="1">The sequence shown here is derived from an EMBL/GenBank/DDBJ whole genome shotgun (WGS) entry which is preliminary data.</text>
</comment>
<reference evidence="1" key="1">
    <citation type="submission" date="2023-10" db="EMBL/GenBank/DDBJ databases">
        <title>Genome assembly of Pristionchus species.</title>
        <authorList>
            <person name="Yoshida K."/>
            <person name="Sommer R.J."/>
        </authorList>
    </citation>
    <scope>NUCLEOTIDE SEQUENCE</scope>
    <source>
        <strain evidence="1">RS5133</strain>
    </source>
</reference>
<dbReference type="EMBL" id="BTSY01000005">
    <property type="protein sequence ID" value="GMT30135.1"/>
    <property type="molecule type" value="Genomic_DNA"/>
</dbReference>
<sequence length="103" mass="11750">AGLDTVASSDNRLEAIVMAGDEAFPSPATSTACSRRMMWRQSEWILQHLQPSLFCCYYCCSRQWTTPCWPRHGSRSMTNPRGTSIRFLQRLLDGSLWASIDYI</sequence>
<evidence type="ECO:0000313" key="1">
    <source>
        <dbReference type="EMBL" id="GMT30135.1"/>
    </source>
</evidence>
<accession>A0AAV5WHZ2</accession>
<feature type="non-terminal residue" evidence="1">
    <location>
        <position position="1"/>
    </location>
</feature>
<evidence type="ECO:0000313" key="2">
    <source>
        <dbReference type="Proteomes" id="UP001432322"/>
    </source>
</evidence>
<organism evidence="1 2">
    <name type="scientific">Pristionchus fissidentatus</name>
    <dbReference type="NCBI Taxonomy" id="1538716"/>
    <lineage>
        <taxon>Eukaryota</taxon>
        <taxon>Metazoa</taxon>
        <taxon>Ecdysozoa</taxon>
        <taxon>Nematoda</taxon>
        <taxon>Chromadorea</taxon>
        <taxon>Rhabditida</taxon>
        <taxon>Rhabditina</taxon>
        <taxon>Diplogasteromorpha</taxon>
        <taxon>Diplogasteroidea</taxon>
        <taxon>Neodiplogasteridae</taxon>
        <taxon>Pristionchus</taxon>
    </lineage>
</organism>
<gene>
    <name evidence="1" type="ORF">PFISCL1PPCAC_21432</name>
</gene>
<name>A0AAV5WHZ2_9BILA</name>
<keyword evidence="2" id="KW-1185">Reference proteome</keyword>
<dbReference type="Proteomes" id="UP001432322">
    <property type="component" value="Unassembled WGS sequence"/>
</dbReference>